<dbReference type="RefSeq" id="WP_303490680.1">
    <property type="nucleotide sequence ID" value="NZ_JAUOPB010000001.1"/>
</dbReference>
<keyword evidence="3" id="KW-0966">Cell projection</keyword>
<accession>A0AAW7X0T2</accession>
<organism evidence="3 4">
    <name type="scientific">Saccharophagus degradans</name>
    <dbReference type="NCBI Taxonomy" id="86304"/>
    <lineage>
        <taxon>Bacteria</taxon>
        <taxon>Pseudomonadati</taxon>
        <taxon>Pseudomonadota</taxon>
        <taxon>Gammaproteobacteria</taxon>
        <taxon>Cellvibrionales</taxon>
        <taxon>Cellvibrionaceae</taxon>
        <taxon>Saccharophagus</taxon>
    </lineage>
</organism>
<evidence type="ECO:0000313" key="3">
    <source>
        <dbReference type="EMBL" id="MDO6421320.1"/>
    </source>
</evidence>
<protein>
    <submittedName>
        <fullName evidence="3">Flagellar hook-length control protein FliK</fullName>
    </submittedName>
</protein>
<name>A0AAW7X0T2_9GAMM</name>
<dbReference type="InterPro" id="IPR021136">
    <property type="entry name" value="Flagellar_hook_control-like_C"/>
</dbReference>
<dbReference type="Pfam" id="PF02120">
    <property type="entry name" value="Flg_hook"/>
    <property type="match status" value="1"/>
</dbReference>
<keyword evidence="3" id="KW-0969">Cilium</keyword>
<feature type="domain" description="Flagellar hook-length control protein-like C-terminal" evidence="2">
    <location>
        <begin position="430"/>
        <end position="515"/>
    </location>
</feature>
<dbReference type="Proteomes" id="UP001169760">
    <property type="component" value="Unassembled WGS sequence"/>
</dbReference>
<sequence length="531" mass="57725">MDASTNKTDIGAKILSSLTKGAASAEINPATDLKPGTVLKGVVEQIKPIAAQTVNQLLAGTPYTNAQKTTASLPPKIEALLRAVQSNLNTASQNTAVLADIKIGRQTLPIATSIPLKSGDAVLLTSRADGSLNLDPKLNNLIAARLTQTNPSSVNSPQKHSSDLNAATSRPLSNTPTNMLKLQPAQMQAVTAELNRALPQQQPLNQSLQTLNSSLNILRDHSQQLALSTADKNQLIKLVNNVINKALDSSNPITGQQVLKAIQNSGQFLESKLANSLLTNKDASPTAKQATAENIANSDTKSLLFQTTQASSSQLNTATPITEKPQTALDALLKQFMSAKGHMPEANNIKAENTQRLLTAIAAAAQSGLARIRSNQLQQLLQMDSAAIDAVRTPTLALELPIKLWDYIFPLHLSFQEKWRTEDEEEKEKNKDKKQKRKSYWTMFMEFELDNLGKMAAEVKVQKDASGDQVMSTLLWAEREPTRQKIRKKIHTLKAELENTGITVNSMECSENAPPISKRTTITQSLIDITT</sequence>
<proteinExistence type="predicted"/>
<feature type="region of interest" description="Disordered" evidence="1">
    <location>
        <begin position="149"/>
        <end position="174"/>
    </location>
</feature>
<gene>
    <name evidence="3" type="ORF">Q4521_02435</name>
</gene>
<keyword evidence="3" id="KW-0282">Flagellum</keyword>
<dbReference type="EMBL" id="JAUOPB010000001">
    <property type="protein sequence ID" value="MDO6421320.1"/>
    <property type="molecule type" value="Genomic_DNA"/>
</dbReference>
<dbReference type="AlphaFoldDB" id="A0AAW7X0T2"/>
<reference evidence="3" key="1">
    <citation type="submission" date="2023-07" db="EMBL/GenBank/DDBJ databases">
        <title>Genome content predicts the carbon catabolic preferences of heterotrophic bacteria.</title>
        <authorList>
            <person name="Gralka M."/>
        </authorList>
    </citation>
    <scope>NUCLEOTIDE SEQUENCE</scope>
    <source>
        <strain evidence="3">I3M17_2</strain>
    </source>
</reference>
<evidence type="ECO:0000256" key="1">
    <source>
        <dbReference type="SAM" id="MobiDB-lite"/>
    </source>
</evidence>
<comment type="caution">
    <text evidence="3">The sequence shown here is derived from an EMBL/GenBank/DDBJ whole genome shotgun (WGS) entry which is preliminary data.</text>
</comment>
<evidence type="ECO:0000313" key="4">
    <source>
        <dbReference type="Proteomes" id="UP001169760"/>
    </source>
</evidence>
<evidence type="ECO:0000259" key="2">
    <source>
        <dbReference type="Pfam" id="PF02120"/>
    </source>
</evidence>